<evidence type="ECO:0000313" key="2">
    <source>
        <dbReference type="Proteomes" id="UP001499884"/>
    </source>
</evidence>
<name>A0ABP7DXU8_9ACTN</name>
<reference evidence="2" key="1">
    <citation type="journal article" date="2019" name="Int. J. Syst. Evol. Microbiol.">
        <title>The Global Catalogue of Microorganisms (GCM) 10K type strain sequencing project: providing services to taxonomists for standard genome sequencing and annotation.</title>
        <authorList>
            <consortium name="The Broad Institute Genomics Platform"/>
            <consortium name="The Broad Institute Genome Sequencing Center for Infectious Disease"/>
            <person name="Wu L."/>
            <person name="Ma J."/>
        </authorList>
    </citation>
    <scope>NUCLEOTIDE SEQUENCE [LARGE SCALE GENOMIC DNA]</scope>
    <source>
        <strain evidence="2">JCM 30846</strain>
    </source>
</reference>
<organism evidence="1 2">
    <name type="scientific">Streptomyces tremellae</name>
    <dbReference type="NCBI Taxonomy" id="1124239"/>
    <lineage>
        <taxon>Bacteria</taxon>
        <taxon>Bacillati</taxon>
        <taxon>Actinomycetota</taxon>
        <taxon>Actinomycetes</taxon>
        <taxon>Kitasatosporales</taxon>
        <taxon>Streptomycetaceae</taxon>
        <taxon>Streptomyces</taxon>
    </lineage>
</organism>
<proteinExistence type="predicted"/>
<evidence type="ECO:0008006" key="3">
    <source>
        <dbReference type="Google" id="ProtNLM"/>
    </source>
</evidence>
<dbReference type="RefSeq" id="WP_345640715.1">
    <property type="nucleotide sequence ID" value="NZ_BAABEP010000002.1"/>
</dbReference>
<dbReference type="Proteomes" id="UP001499884">
    <property type="component" value="Unassembled WGS sequence"/>
</dbReference>
<sequence length="140" mass="15175">MNAATALPRPRAAQSHLGALRRTQLETVLRDVAGETRFALYVLVGPRQDPAPRLAAAQALATRHGWTVADRTFDLTGPTHPATRPQLARLLGAARRREIHGILAASRIDISDDDREYAAMLAQIRDAGAALALAREENVL</sequence>
<dbReference type="EMBL" id="BAABEP010000002">
    <property type="protein sequence ID" value="GAA3711160.1"/>
    <property type="molecule type" value="Genomic_DNA"/>
</dbReference>
<gene>
    <name evidence="1" type="ORF">GCM10023082_06240</name>
</gene>
<comment type="caution">
    <text evidence="1">The sequence shown here is derived from an EMBL/GenBank/DDBJ whole genome shotgun (WGS) entry which is preliminary data.</text>
</comment>
<evidence type="ECO:0000313" key="1">
    <source>
        <dbReference type="EMBL" id="GAA3711160.1"/>
    </source>
</evidence>
<protein>
    <recommendedName>
        <fullName evidence="3">Resolvase/invertase-type recombinase catalytic domain-containing protein</fullName>
    </recommendedName>
</protein>
<keyword evidence="2" id="KW-1185">Reference proteome</keyword>
<accession>A0ABP7DXU8</accession>